<protein>
    <submittedName>
        <fullName evidence="1">Uncharacterized protein</fullName>
    </submittedName>
</protein>
<sequence>MSKINMNQLMTEVINGNPGYDGLKKKAIYVAHEDMIYHGFEWSDEDRRVMADNVEWHKANNKVRECEITAEYAYCLALPPTLNMWLDEQPWWINGTAKERKKELDKLIASEPIWKACKREM</sequence>
<proteinExistence type="predicted"/>
<name>X0Z2M2_9ZZZZ</name>
<reference evidence="1" key="1">
    <citation type="journal article" date="2014" name="Front. Microbiol.">
        <title>High frequency of phylogenetically diverse reductive dehalogenase-homologous genes in deep subseafloor sedimentary metagenomes.</title>
        <authorList>
            <person name="Kawai M."/>
            <person name="Futagami T."/>
            <person name="Toyoda A."/>
            <person name="Takaki Y."/>
            <person name="Nishi S."/>
            <person name="Hori S."/>
            <person name="Arai W."/>
            <person name="Tsubouchi T."/>
            <person name="Morono Y."/>
            <person name="Uchiyama I."/>
            <person name="Ito T."/>
            <person name="Fujiyama A."/>
            <person name="Inagaki F."/>
            <person name="Takami H."/>
        </authorList>
    </citation>
    <scope>NUCLEOTIDE SEQUENCE</scope>
    <source>
        <strain evidence="1">Expedition CK06-06</strain>
    </source>
</reference>
<evidence type="ECO:0000313" key="1">
    <source>
        <dbReference type="EMBL" id="GAG54723.1"/>
    </source>
</evidence>
<organism evidence="1">
    <name type="scientific">marine sediment metagenome</name>
    <dbReference type="NCBI Taxonomy" id="412755"/>
    <lineage>
        <taxon>unclassified sequences</taxon>
        <taxon>metagenomes</taxon>
        <taxon>ecological metagenomes</taxon>
    </lineage>
</organism>
<dbReference type="AlphaFoldDB" id="X0Z2M2"/>
<gene>
    <name evidence="1" type="ORF">S01H4_13323</name>
</gene>
<comment type="caution">
    <text evidence="1">The sequence shown here is derived from an EMBL/GenBank/DDBJ whole genome shotgun (WGS) entry which is preliminary data.</text>
</comment>
<accession>X0Z2M2</accession>
<dbReference type="EMBL" id="BART01005874">
    <property type="protein sequence ID" value="GAG54723.1"/>
    <property type="molecule type" value="Genomic_DNA"/>
</dbReference>